<organism evidence="2 3">
    <name type="scientific">Cellulosimicrobium cellulans</name>
    <name type="common">Arthrobacter luteus</name>
    <dbReference type="NCBI Taxonomy" id="1710"/>
    <lineage>
        <taxon>Bacteria</taxon>
        <taxon>Bacillati</taxon>
        <taxon>Actinomycetota</taxon>
        <taxon>Actinomycetes</taxon>
        <taxon>Micrococcales</taxon>
        <taxon>Promicromonosporaceae</taxon>
        <taxon>Cellulosimicrobium</taxon>
    </lineage>
</organism>
<dbReference type="Proteomes" id="UP000196228">
    <property type="component" value="Chromosome"/>
</dbReference>
<dbReference type="KEGG" id="cceu:CBR64_11925"/>
<feature type="transmembrane region" description="Helical" evidence="1">
    <location>
        <begin position="280"/>
        <end position="306"/>
    </location>
</feature>
<accession>A0A1Y0HXP3</accession>
<evidence type="ECO:0000313" key="3">
    <source>
        <dbReference type="Proteomes" id="UP000196228"/>
    </source>
</evidence>
<keyword evidence="1" id="KW-1133">Transmembrane helix</keyword>
<proteinExistence type="predicted"/>
<gene>
    <name evidence="2" type="ORF">CBR64_11925</name>
</gene>
<name>A0A1Y0HXP3_CELCE</name>
<feature type="transmembrane region" description="Helical" evidence="1">
    <location>
        <begin position="326"/>
        <end position="343"/>
    </location>
</feature>
<reference evidence="2 3" key="1">
    <citation type="submission" date="2017-05" db="EMBL/GenBank/DDBJ databases">
        <authorList>
            <person name="Song R."/>
            <person name="Chenine A.L."/>
            <person name="Ruprecht R.M."/>
        </authorList>
    </citation>
    <scope>NUCLEOTIDE SEQUENCE [LARGE SCALE GENOMIC DNA]</scope>
    <source>
        <strain evidence="2 3">PSBB019</strain>
    </source>
</reference>
<sequence>MRLSTILSEVARNLATGTTRAVGLALALGVAAGALAALDASTIVGMEHDAARYRSAAADVRTVSAPGLVDPQACDALGGSTSVQDAGALVPTTPVVPSATPASPLQSFAVTPSLAGVLAVRSPLPEGVWMSDQLAERLGLARGATLETDDRPLVLAGTFAWPDDGRDGRLGFAVLRPTVTNARFEECWAAAWPTTPAVEDLLRGVVDVQPQSTEAITVGQVNRSLGAAYDAHATYVARPTRYTVAACAVLGLVLGYASVRRRRLEHAGALHAGQSRSAQLATSSLETVVWAAVGTAVSVVGLRVVVARVGAMDPTAVFDVVVRGPVLGALCAVVGATVAACLVREQHLFRYFKDR</sequence>
<dbReference type="OrthoDB" id="3716589at2"/>
<protein>
    <recommendedName>
        <fullName evidence="4">FtsX-like permease family protein</fullName>
    </recommendedName>
</protein>
<keyword evidence="1" id="KW-0812">Transmembrane</keyword>
<dbReference type="RefSeq" id="WP_087471088.1">
    <property type="nucleotide sequence ID" value="NZ_CP021383.1"/>
</dbReference>
<evidence type="ECO:0000313" key="2">
    <source>
        <dbReference type="EMBL" id="ARU52075.1"/>
    </source>
</evidence>
<feature type="transmembrane region" description="Helical" evidence="1">
    <location>
        <begin position="242"/>
        <end position="259"/>
    </location>
</feature>
<keyword evidence="1" id="KW-0472">Membrane</keyword>
<evidence type="ECO:0000256" key="1">
    <source>
        <dbReference type="SAM" id="Phobius"/>
    </source>
</evidence>
<dbReference type="AlphaFoldDB" id="A0A1Y0HXP3"/>
<dbReference type="EMBL" id="CP021383">
    <property type="protein sequence ID" value="ARU52075.1"/>
    <property type="molecule type" value="Genomic_DNA"/>
</dbReference>
<evidence type="ECO:0008006" key="4">
    <source>
        <dbReference type="Google" id="ProtNLM"/>
    </source>
</evidence>